<proteinExistence type="predicted"/>
<gene>
    <name evidence="1" type="ORF">INF167p1_00117</name>
</gene>
<dbReference type="EMBL" id="KY454639">
    <property type="protein sequence ID" value="AVE25691.1"/>
    <property type="molecule type" value="Genomic_DNA"/>
</dbReference>
<reference evidence="1" key="1">
    <citation type="submission" date="2016-12" db="EMBL/GenBank/DDBJ databases">
        <title>Frequent emergence of pathogenic lineages of Klebsiella pneumoniae via mobilisation of yersiniabactin and colibactin.</title>
        <authorList>
            <person name="Lam M.M.C."/>
            <person name="Wick R.R."/>
            <person name="Wyres K.L."/>
            <person name="Gorrie C."/>
            <person name="Judd L."/>
            <person name="Jenney A."/>
            <person name="Holt K.E."/>
        </authorList>
    </citation>
    <scope>NUCLEOTIDE SEQUENCE</scope>
    <source>
        <strain evidence="1">INF167</strain>
        <plasmid evidence="1">INF167_p0001</plasmid>
    </source>
</reference>
<sequence length="44" mass="5025">MEIFAQVFRLFPFNKFRHDGLVHALLPGNSSSHLIDGNFVLLLL</sequence>
<organism evidence="1">
    <name type="scientific">Klebsiella pneumoniae</name>
    <dbReference type="NCBI Taxonomy" id="573"/>
    <lineage>
        <taxon>Bacteria</taxon>
        <taxon>Pseudomonadati</taxon>
        <taxon>Pseudomonadota</taxon>
        <taxon>Gammaproteobacteria</taxon>
        <taxon>Enterobacterales</taxon>
        <taxon>Enterobacteriaceae</taxon>
        <taxon>Klebsiella/Raoultella group</taxon>
        <taxon>Klebsiella</taxon>
        <taxon>Klebsiella pneumoniae complex</taxon>
    </lineage>
</organism>
<geneLocation type="plasmid" evidence="1">
    <name>INF167_p0001</name>
</geneLocation>
<evidence type="ECO:0000313" key="1">
    <source>
        <dbReference type="EMBL" id="AVE25691.1"/>
    </source>
</evidence>
<protein>
    <submittedName>
        <fullName evidence="1">Uncharacterized protein</fullName>
    </submittedName>
</protein>
<keyword evidence="1" id="KW-0614">Plasmid</keyword>
<dbReference type="AlphaFoldDB" id="A0A2L1KT70"/>
<name>A0A2L1KT70_KLEPN</name>
<accession>A0A2L1KT70</accession>